<evidence type="ECO:0000313" key="2">
    <source>
        <dbReference type="EMBL" id="GAH74587.1"/>
    </source>
</evidence>
<evidence type="ECO:0000259" key="1">
    <source>
        <dbReference type="SMART" id="SM00359"/>
    </source>
</evidence>
<organism evidence="2">
    <name type="scientific">marine sediment metagenome</name>
    <dbReference type="NCBI Taxonomy" id="412755"/>
    <lineage>
        <taxon>unclassified sequences</taxon>
        <taxon>metagenomes</taxon>
        <taxon>ecological metagenomes</taxon>
    </lineage>
</organism>
<dbReference type="InterPro" id="IPR005155">
    <property type="entry name" value="UPF0113_PUA"/>
</dbReference>
<accession>X1HYR8</accession>
<dbReference type="InterPro" id="IPR002478">
    <property type="entry name" value="PUA"/>
</dbReference>
<dbReference type="Pfam" id="PF03657">
    <property type="entry name" value="UPF0113"/>
    <property type="match status" value="1"/>
</dbReference>
<dbReference type="CDD" id="cd21151">
    <property type="entry name" value="PUA_Nip7-like"/>
    <property type="match status" value="1"/>
</dbReference>
<proteinExistence type="predicted"/>
<dbReference type="SUPFAM" id="SSF88697">
    <property type="entry name" value="PUA domain-like"/>
    <property type="match status" value="1"/>
</dbReference>
<dbReference type="GO" id="GO:0003723">
    <property type="term" value="F:RNA binding"/>
    <property type="evidence" value="ECO:0007669"/>
    <property type="project" value="InterPro"/>
</dbReference>
<dbReference type="EMBL" id="BARU01030115">
    <property type="protein sequence ID" value="GAH74587.1"/>
    <property type="molecule type" value="Genomic_DNA"/>
</dbReference>
<dbReference type="PROSITE" id="PS50890">
    <property type="entry name" value="PUA"/>
    <property type="match status" value="1"/>
</dbReference>
<dbReference type="Gene3D" id="2.30.130.10">
    <property type="entry name" value="PUA domain"/>
    <property type="match status" value="1"/>
</dbReference>
<dbReference type="InterPro" id="IPR015947">
    <property type="entry name" value="PUA-like_sf"/>
</dbReference>
<dbReference type="AlphaFoldDB" id="X1HYR8"/>
<comment type="caution">
    <text evidence="2">The sequence shown here is derived from an EMBL/GenBank/DDBJ whole genome shotgun (WGS) entry which is preliminary data.</text>
</comment>
<name>X1HYR8_9ZZZZ</name>
<dbReference type="InterPro" id="IPR036974">
    <property type="entry name" value="PUA_sf"/>
</dbReference>
<dbReference type="SMART" id="SM00359">
    <property type="entry name" value="PUA"/>
    <property type="match status" value="1"/>
</dbReference>
<protein>
    <recommendedName>
        <fullName evidence="1">PUA domain-containing protein</fullName>
    </recommendedName>
</protein>
<gene>
    <name evidence="2" type="ORF">S03H2_47834</name>
</gene>
<feature type="non-terminal residue" evidence="2">
    <location>
        <position position="1"/>
    </location>
</feature>
<reference evidence="2" key="1">
    <citation type="journal article" date="2014" name="Front. Microbiol.">
        <title>High frequency of phylogenetically diverse reductive dehalogenase-homologous genes in deep subseafloor sedimentary metagenomes.</title>
        <authorList>
            <person name="Kawai M."/>
            <person name="Futagami T."/>
            <person name="Toyoda A."/>
            <person name="Takaki Y."/>
            <person name="Nishi S."/>
            <person name="Hori S."/>
            <person name="Arai W."/>
            <person name="Tsubouchi T."/>
            <person name="Morono Y."/>
            <person name="Uchiyama I."/>
            <person name="Ito T."/>
            <person name="Fujiyama A."/>
            <person name="Inagaki F."/>
            <person name="Takami H."/>
        </authorList>
    </citation>
    <scope>NUCLEOTIDE SEQUENCE</scope>
    <source>
        <strain evidence="2">Expedition CK06-06</strain>
    </source>
</reference>
<feature type="domain" description="PUA" evidence="1">
    <location>
        <begin position="27"/>
        <end position="103"/>
    </location>
</feature>
<sequence length="109" mass="12774">FIKRGEFYFSIEGVEYLYKNGIFTEFKLVHLNENGEKSFLYGNSILKKMVRKSPNTLKKEDFLLILNNIDEIIGLGISRVNNEILLNLKPSDVFAINIKDKGEYLRRRQ</sequence>